<dbReference type="PANTHER" id="PTHR30237">
    <property type="entry name" value="MURAMOYLTETRAPEPTIDE CARBOXYPEPTIDASE"/>
    <property type="match status" value="1"/>
</dbReference>
<dbReference type="InterPro" id="IPR040449">
    <property type="entry name" value="Peptidase_S66_N"/>
</dbReference>
<dbReference type="Pfam" id="PF17676">
    <property type="entry name" value="Peptidase_S66C"/>
    <property type="match status" value="1"/>
</dbReference>
<evidence type="ECO:0000259" key="7">
    <source>
        <dbReference type="Pfam" id="PF17676"/>
    </source>
</evidence>
<protein>
    <submittedName>
        <fullName evidence="8">S66 peptidase family protein</fullName>
    </submittedName>
</protein>
<dbReference type="InterPro" id="IPR027461">
    <property type="entry name" value="Carboxypeptidase_A_C_sf"/>
</dbReference>
<name>A0ABU8RHG6_9ACTN</name>
<keyword evidence="2" id="KW-0121">Carboxypeptidase</keyword>
<dbReference type="CDD" id="cd07062">
    <property type="entry name" value="Peptidase_S66_mccF_like"/>
    <property type="match status" value="1"/>
</dbReference>
<keyword evidence="4" id="KW-0378">Hydrolase</keyword>
<dbReference type="RefSeq" id="WP_339573913.1">
    <property type="nucleotide sequence ID" value="NZ_JBBIAA010000003.1"/>
</dbReference>
<dbReference type="PIRSF" id="PIRSF028757">
    <property type="entry name" value="LD-carboxypeptidase"/>
    <property type="match status" value="1"/>
</dbReference>
<keyword evidence="9" id="KW-1185">Reference proteome</keyword>
<feature type="domain" description="LD-carboxypeptidase N-terminal" evidence="6">
    <location>
        <begin position="15"/>
        <end position="141"/>
    </location>
</feature>
<reference evidence="8 9" key="1">
    <citation type="journal article" date="2017" name="Int. J. Syst. Evol. Microbiol.">
        <title>Pseudokineococcus basanitobsidens sp. nov., isolated from volcanic rock.</title>
        <authorList>
            <person name="Lee D.W."/>
            <person name="Park M.Y."/>
            <person name="Kim J.J."/>
            <person name="Kim B.S."/>
        </authorList>
    </citation>
    <scope>NUCLEOTIDE SEQUENCE [LARGE SCALE GENOMIC DNA]</scope>
    <source>
        <strain evidence="8 9">DSM 103726</strain>
    </source>
</reference>
<dbReference type="InterPro" id="IPR029062">
    <property type="entry name" value="Class_I_gatase-like"/>
</dbReference>
<evidence type="ECO:0000313" key="9">
    <source>
        <dbReference type="Proteomes" id="UP001387100"/>
    </source>
</evidence>
<organism evidence="8 9">
    <name type="scientific">Pseudokineococcus basanitobsidens</name>
    <dbReference type="NCBI Taxonomy" id="1926649"/>
    <lineage>
        <taxon>Bacteria</taxon>
        <taxon>Bacillati</taxon>
        <taxon>Actinomycetota</taxon>
        <taxon>Actinomycetes</taxon>
        <taxon>Kineosporiales</taxon>
        <taxon>Kineosporiaceae</taxon>
        <taxon>Pseudokineococcus</taxon>
    </lineage>
</organism>
<dbReference type="Gene3D" id="3.40.50.10740">
    <property type="entry name" value="Class I glutamine amidotransferase-like"/>
    <property type="match status" value="1"/>
</dbReference>
<gene>
    <name evidence="8" type="ORF">WDZ17_04365</name>
</gene>
<dbReference type="Gene3D" id="3.50.30.60">
    <property type="entry name" value="LD-carboxypeptidase A C-terminal domain-like"/>
    <property type="match status" value="1"/>
</dbReference>
<evidence type="ECO:0000259" key="6">
    <source>
        <dbReference type="Pfam" id="PF02016"/>
    </source>
</evidence>
<evidence type="ECO:0000256" key="2">
    <source>
        <dbReference type="ARBA" id="ARBA00022645"/>
    </source>
</evidence>
<evidence type="ECO:0000313" key="8">
    <source>
        <dbReference type="EMBL" id="MEJ5944527.1"/>
    </source>
</evidence>
<sequence length="353" mass="36877">MAMRYPRPLLEGDLVGVTAPSSGVPAVLAPRLCFAVEDLRGRGFDVRLGECLIDRDEGGPHADVVSAPVAERAAELQDMLCDPAVRAVVPPWGGELAVEVLPLLDWDALAAAEPTWLVGYSDISALTVALTTRLGWASIHGPNLMDTPYRVLAPLASWLDVASAPAGSSLEQGPAHRHRTDGFDDWGADPAVTDRTYDRAGTWSSLDPGAGPVRARGRLLGGCVETISILAGTAYGDVPRFAAEHAGGEGLLLHLEAGGDTATDVARHLWRLRLAGWFDVGSAVLVGRTTAPASGGFTQHDAVRSALAGLDVPVVLDVDCGHTTPQLTLVDGALAEVTVAPGTDLQVLVQHLA</sequence>
<keyword evidence="5" id="KW-0720">Serine protease</keyword>
<dbReference type="Pfam" id="PF02016">
    <property type="entry name" value="Peptidase_S66"/>
    <property type="match status" value="1"/>
</dbReference>
<dbReference type="InterPro" id="IPR027478">
    <property type="entry name" value="LdcA_N"/>
</dbReference>
<comment type="similarity">
    <text evidence="1">Belongs to the peptidase S66 family.</text>
</comment>
<evidence type="ECO:0000256" key="4">
    <source>
        <dbReference type="ARBA" id="ARBA00022801"/>
    </source>
</evidence>
<dbReference type="InterPro" id="IPR040921">
    <property type="entry name" value="Peptidase_S66C"/>
</dbReference>
<comment type="caution">
    <text evidence="8">The sequence shown here is derived from an EMBL/GenBank/DDBJ whole genome shotgun (WGS) entry which is preliminary data.</text>
</comment>
<dbReference type="PANTHER" id="PTHR30237:SF2">
    <property type="entry name" value="MUREIN TETRAPEPTIDE CARBOXYPEPTIDASE"/>
    <property type="match status" value="1"/>
</dbReference>
<feature type="domain" description="LD-carboxypeptidase C-terminal" evidence="7">
    <location>
        <begin position="216"/>
        <end position="337"/>
    </location>
</feature>
<keyword evidence="3" id="KW-0645">Protease</keyword>
<accession>A0ABU8RHG6</accession>
<dbReference type="SUPFAM" id="SSF52317">
    <property type="entry name" value="Class I glutamine amidotransferase-like"/>
    <property type="match status" value="1"/>
</dbReference>
<evidence type="ECO:0000256" key="5">
    <source>
        <dbReference type="ARBA" id="ARBA00022825"/>
    </source>
</evidence>
<dbReference type="SUPFAM" id="SSF141986">
    <property type="entry name" value="LD-carboxypeptidase A C-terminal domain-like"/>
    <property type="match status" value="1"/>
</dbReference>
<dbReference type="EMBL" id="JBBIAA010000003">
    <property type="protein sequence ID" value="MEJ5944527.1"/>
    <property type="molecule type" value="Genomic_DNA"/>
</dbReference>
<dbReference type="Proteomes" id="UP001387100">
    <property type="component" value="Unassembled WGS sequence"/>
</dbReference>
<evidence type="ECO:0000256" key="1">
    <source>
        <dbReference type="ARBA" id="ARBA00010233"/>
    </source>
</evidence>
<evidence type="ECO:0000256" key="3">
    <source>
        <dbReference type="ARBA" id="ARBA00022670"/>
    </source>
</evidence>
<proteinExistence type="inferred from homology"/>
<dbReference type="InterPro" id="IPR003507">
    <property type="entry name" value="S66_fam"/>
</dbReference>